<protein>
    <submittedName>
        <fullName evidence="1">Uncharacterized protein</fullName>
    </submittedName>
</protein>
<keyword evidence="2" id="KW-1185">Reference proteome</keyword>
<evidence type="ECO:0000313" key="1">
    <source>
        <dbReference type="EMBL" id="PRO65386.1"/>
    </source>
</evidence>
<dbReference type="RefSeq" id="WP_105959225.1">
    <property type="nucleotide sequence ID" value="NZ_PVNS01000008.1"/>
</dbReference>
<sequence length="85" mass="9903">MIDKQDVVEVRRTFDWAGAQGIELMTSSHQVFAPTWKQAKVELENLCGTKDSRLWRIQPPMSMEEAEHIDRMLLEWADAESREKA</sequence>
<organism evidence="1 2">
    <name type="scientific">Alkalicoccus urumqiensis</name>
    <name type="common">Bacillus urumqiensis</name>
    <dbReference type="NCBI Taxonomy" id="1548213"/>
    <lineage>
        <taxon>Bacteria</taxon>
        <taxon>Bacillati</taxon>
        <taxon>Bacillota</taxon>
        <taxon>Bacilli</taxon>
        <taxon>Bacillales</taxon>
        <taxon>Bacillaceae</taxon>
        <taxon>Alkalicoccus</taxon>
    </lineage>
</organism>
<dbReference type="Proteomes" id="UP000243650">
    <property type="component" value="Unassembled WGS sequence"/>
</dbReference>
<accession>A0A2P6MGH7</accession>
<dbReference type="EMBL" id="PVNS01000008">
    <property type="protein sequence ID" value="PRO65386.1"/>
    <property type="molecule type" value="Genomic_DNA"/>
</dbReference>
<gene>
    <name evidence="1" type="ORF">C6I21_09490</name>
</gene>
<evidence type="ECO:0000313" key="2">
    <source>
        <dbReference type="Proteomes" id="UP000243650"/>
    </source>
</evidence>
<comment type="caution">
    <text evidence="1">The sequence shown here is derived from an EMBL/GenBank/DDBJ whole genome shotgun (WGS) entry which is preliminary data.</text>
</comment>
<dbReference type="OrthoDB" id="2973831at2"/>
<reference evidence="1 2" key="1">
    <citation type="submission" date="2018-03" db="EMBL/GenBank/DDBJ databases">
        <title>Bacillus urumqiensis sp. nov., a moderately haloalkaliphilic bacterium isolated from a salt lake.</title>
        <authorList>
            <person name="Zhao B."/>
            <person name="Liao Z."/>
        </authorList>
    </citation>
    <scope>NUCLEOTIDE SEQUENCE [LARGE SCALE GENOMIC DNA]</scope>
    <source>
        <strain evidence="1 2">BZ-SZ-XJ18</strain>
    </source>
</reference>
<dbReference type="AlphaFoldDB" id="A0A2P6MGH7"/>
<name>A0A2P6MGH7_ALKUR</name>
<proteinExistence type="predicted"/>